<dbReference type="EC" id="3.1.26.5" evidence="7 8"/>
<dbReference type="GO" id="GO:0004526">
    <property type="term" value="F:ribonuclease P activity"/>
    <property type="evidence" value="ECO:0007669"/>
    <property type="project" value="UniProtKB-UniRule"/>
</dbReference>
<dbReference type="InterPro" id="IPR020568">
    <property type="entry name" value="Ribosomal_Su5_D2-typ_SF"/>
</dbReference>
<comment type="similarity">
    <text evidence="7">Belongs to the RnpA family.</text>
</comment>
<dbReference type="KEGG" id="nwr:E3U44_04115"/>
<evidence type="ECO:0000256" key="8">
    <source>
        <dbReference type="NCBIfam" id="TIGR00188"/>
    </source>
</evidence>
<dbReference type="InterPro" id="IPR000100">
    <property type="entry name" value="RNase_P"/>
</dbReference>
<dbReference type="NCBIfam" id="TIGR00188">
    <property type="entry name" value="rnpA"/>
    <property type="match status" value="1"/>
</dbReference>
<accession>A0A4P7BXC0</accession>
<evidence type="ECO:0000313" key="10">
    <source>
        <dbReference type="Proteomes" id="UP000294325"/>
    </source>
</evidence>
<dbReference type="Pfam" id="PF00825">
    <property type="entry name" value="Ribonuclease_P"/>
    <property type="match status" value="1"/>
</dbReference>
<dbReference type="PANTHER" id="PTHR33992:SF1">
    <property type="entry name" value="RIBONUCLEASE P PROTEIN COMPONENT"/>
    <property type="match status" value="1"/>
</dbReference>
<dbReference type="GO" id="GO:0001682">
    <property type="term" value="P:tRNA 5'-leader removal"/>
    <property type="evidence" value="ECO:0007669"/>
    <property type="project" value="UniProtKB-UniRule"/>
</dbReference>
<dbReference type="AlphaFoldDB" id="A0A4P7BXC0"/>
<dbReference type="HAMAP" id="MF_00227">
    <property type="entry name" value="RNase_P"/>
    <property type="match status" value="1"/>
</dbReference>
<dbReference type="GO" id="GO:0042781">
    <property type="term" value="F:3'-tRNA processing endoribonuclease activity"/>
    <property type="evidence" value="ECO:0007669"/>
    <property type="project" value="TreeGrafter"/>
</dbReference>
<evidence type="ECO:0000256" key="6">
    <source>
        <dbReference type="ARBA" id="ARBA00022884"/>
    </source>
</evidence>
<keyword evidence="10" id="KW-1185">Reference proteome</keyword>
<dbReference type="EMBL" id="CP038033">
    <property type="protein sequence ID" value="QBQ53784.1"/>
    <property type="molecule type" value="Genomic_DNA"/>
</dbReference>
<protein>
    <recommendedName>
        <fullName evidence="7 8">Ribonuclease P protein component</fullName>
        <shortName evidence="7">RNase P protein</shortName>
        <shortName evidence="7">RNaseP protein</shortName>
        <ecNumber evidence="7 8">3.1.26.5</ecNumber>
    </recommendedName>
    <alternativeName>
        <fullName evidence="7">Protein C5</fullName>
    </alternativeName>
</protein>
<reference evidence="9 10" key="1">
    <citation type="submission" date="2019-03" db="EMBL/GenBank/DDBJ databases">
        <title>The genome sequence of Nitrosococcus wardiae strain D1FHST reveals the archetypal metabolic capacity of ammonia-oxidizing Gammaproteobacteria.</title>
        <authorList>
            <person name="Wang L."/>
            <person name="Lim C.K."/>
            <person name="Hanson T.E."/>
            <person name="Dang H."/>
            <person name="Klotz M.G."/>
        </authorList>
    </citation>
    <scope>NUCLEOTIDE SEQUENCE [LARGE SCALE GENOMIC DNA]</scope>
    <source>
        <strain evidence="9 10">D1FHS</strain>
    </source>
</reference>
<name>A0A4P7BXC0_9GAMM</name>
<keyword evidence="4 7" id="KW-0255">Endonuclease</keyword>
<evidence type="ECO:0000256" key="2">
    <source>
        <dbReference type="ARBA" id="ARBA00022694"/>
    </source>
</evidence>
<dbReference type="InterPro" id="IPR014721">
    <property type="entry name" value="Ribsml_uS5_D2-typ_fold_subgr"/>
</dbReference>
<keyword evidence="5 7" id="KW-0378">Hydrolase</keyword>
<dbReference type="GO" id="GO:0030677">
    <property type="term" value="C:ribonuclease P complex"/>
    <property type="evidence" value="ECO:0007669"/>
    <property type="project" value="TreeGrafter"/>
</dbReference>
<dbReference type="InterPro" id="IPR020539">
    <property type="entry name" value="RNase_P_CS"/>
</dbReference>
<keyword evidence="2 7" id="KW-0819">tRNA processing</keyword>
<dbReference type="PANTHER" id="PTHR33992">
    <property type="entry name" value="RIBONUCLEASE P PROTEIN COMPONENT"/>
    <property type="match status" value="1"/>
</dbReference>
<comment type="catalytic activity">
    <reaction evidence="7">
        <text>Endonucleolytic cleavage of RNA, removing 5'-extranucleotides from tRNA precursor.</text>
        <dbReference type="EC" id="3.1.26.5"/>
    </reaction>
</comment>
<dbReference type="GO" id="GO:0000049">
    <property type="term" value="F:tRNA binding"/>
    <property type="evidence" value="ECO:0007669"/>
    <property type="project" value="UniProtKB-UniRule"/>
</dbReference>
<gene>
    <name evidence="7 9" type="primary">rnpA</name>
    <name evidence="9" type="ORF">E3U44_04115</name>
</gene>
<comment type="subunit">
    <text evidence="7">Consists of a catalytic RNA component (M1 or rnpB) and a protein subunit.</text>
</comment>
<dbReference type="SUPFAM" id="SSF54211">
    <property type="entry name" value="Ribosomal protein S5 domain 2-like"/>
    <property type="match status" value="1"/>
</dbReference>
<evidence type="ECO:0000256" key="3">
    <source>
        <dbReference type="ARBA" id="ARBA00022722"/>
    </source>
</evidence>
<dbReference type="RefSeq" id="WP_134356794.1">
    <property type="nucleotide sequence ID" value="NZ_CP038033.1"/>
</dbReference>
<proteinExistence type="inferred from homology"/>
<dbReference type="OrthoDB" id="9796422at2"/>
<evidence type="ECO:0000256" key="5">
    <source>
        <dbReference type="ARBA" id="ARBA00022801"/>
    </source>
</evidence>
<keyword evidence="6 7" id="KW-0694">RNA-binding</keyword>
<evidence type="ECO:0000256" key="1">
    <source>
        <dbReference type="ARBA" id="ARBA00002663"/>
    </source>
</evidence>
<dbReference type="Proteomes" id="UP000294325">
    <property type="component" value="Chromosome"/>
</dbReference>
<dbReference type="PROSITE" id="PS00648">
    <property type="entry name" value="RIBONUCLEASE_P"/>
    <property type="match status" value="1"/>
</dbReference>
<sequence length="119" mass="13974">MKQFGFTRSMRLVDPGDFKQVFAAGKRASGKAFTVLYRSNSLEHPRLGMAIPRKHFSRAVDRNRIKRLIRESFRQWQRVLGGRDLVVLSRPGINQRSNSDLLRCLESQWMRLIERRNDS</sequence>
<keyword evidence="3 7" id="KW-0540">Nuclease</keyword>
<dbReference type="Gene3D" id="3.30.230.10">
    <property type="match status" value="1"/>
</dbReference>
<organism evidence="9 10">
    <name type="scientific">Nitrosococcus wardiae</name>
    <dbReference type="NCBI Taxonomy" id="1814290"/>
    <lineage>
        <taxon>Bacteria</taxon>
        <taxon>Pseudomonadati</taxon>
        <taxon>Pseudomonadota</taxon>
        <taxon>Gammaproteobacteria</taxon>
        <taxon>Chromatiales</taxon>
        <taxon>Chromatiaceae</taxon>
        <taxon>Nitrosococcus</taxon>
    </lineage>
</organism>
<evidence type="ECO:0000256" key="7">
    <source>
        <dbReference type="HAMAP-Rule" id="MF_00227"/>
    </source>
</evidence>
<evidence type="ECO:0000256" key="4">
    <source>
        <dbReference type="ARBA" id="ARBA00022759"/>
    </source>
</evidence>
<comment type="function">
    <text evidence="1 7">RNaseP catalyzes the removal of the 5'-leader sequence from pre-tRNA to produce the mature 5'-terminus. It can also cleave other RNA substrates such as 4.5S RNA. The protein component plays an auxiliary but essential role in vivo by binding to the 5'-leader sequence and broadening the substrate specificity of the ribozyme.</text>
</comment>
<evidence type="ECO:0000313" key="9">
    <source>
        <dbReference type="EMBL" id="QBQ53784.1"/>
    </source>
</evidence>